<evidence type="ECO:0000313" key="3">
    <source>
        <dbReference type="Proteomes" id="UP001175227"/>
    </source>
</evidence>
<keyword evidence="3" id="KW-1185">Reference proteome</keyword>
<proteinExistence type="predicted"/>
<comment type="caution">
    <text evidence="2">The sequence shown here is derived from an EMBL/GenBank/DDBJ whole genome shotgun (WGS) entry which is preliminary data.</text>
</comment>
<feature type="region of interest" description="Disordered" evidence="1">
    <location>
        <begin position="428"/>
        <end position="467"/>
    </location>
</feature>
<feature type="compositionally biased region" description="Basic and acidic residues" evidence="1">
    <location>
        <begin position="137"/>
        <end position="149"/>
    </location>
</feature>
<evidence type="ECO:0000313" key="2">
    <source>
        <dbReference type="EMBL" id="KAK0476489.1"/>
    </source>
</evidence>
<accession>A0AA39UBR2</accession>
<sequence length="467" mass="50333">MSFLDLHKLWSKVTPIFSVGSQLKVPVIQRTIILKQVVPIVVRLAFYAFPAPSTLSGTRYHEFAINLCHSLSLVAANLPTDHYHAEWDDLSLTAHESARAHHLKHNEPFLVIEDLSPKKPKSKAKAARKVLQSVEIVAHDEEPEVDKSNQDSGEDSFKEPPQPVKPPPAPESPVVKKSKAGPGKNSVAALVEKDTLPVTKKDMAPFKMTAAPAVSKKAVMKAGKANPCTQAGKHKCNEDISVAKSRAGTSNVLGNIPPTPQAAINKGPLPKKVKEMSKEEKAELGHKAAAKAPCLLVLTMLTFMWSELPTLAGWLLQTWTLSFHALCASQVHRTNPVNFLDLLRKLHMASHLVKAFDKAIEAAGCVAELLHDQVAEINGIVVAETALLEDVSAVNYILVPHQPKEPVPASDTETPVASGSQLVSLTYEEVDSESEEVQATLEAATDSPVMDTTGGLSGEASADDPDV</sequence>
<protein>
    <submittedName>
        <fullName evidence="2">Uncharacterized protein</fullName>
    </submittedName>
</protein>
<name>A0AA39UBR2_9AGAR</name>
<gene>
    <name evidence="2" type="ORF">IW261DRAFT_1421780</name>
</gene>
<dbReference type="EMBL" id="JAUEPR010000020">
    <property type="protein sequence ID" value="KAK0476489.1"/>
    <property type="molecule type" value="Genomic_DNA"/>
</dbReference>
<feature type="region of interest" description="Disordered" evidence="1">
    <location>
        <begin position="135"/>
        <end position="188"/>
    </location>
</feature>
<organism evidence="2 3">
    <name type="scientific">Armillaria novae-zelandiae</name>
    <dbReference type="NCBI Taxonomy" id="153914"/>
    <lineage>
        <taxon>Eukaryota</taxon>
        <taxon>Fungi</taxon>
        <taxon>Dikarya</taxon>
        <taxon>Basidiomycota</taxon>
        <taxon>Agaricomycotina</taxon>
        <taxon>Agaricomycetes</taxon>
        <taxon>Agaricomycetidae</taxon>
        <taxon>Agaricales</taxon>
        <taxon>Marasmiineae</taxon>
        <taxon>Physalacriaceae</taxon>
        <taxon>Armillaria</taxon>
    </lineage>
</organism>
<dbReference type="Proteomes" id="UP001175227">
    <property type="component" value="Unassembled WGS sequence"/>
</dbReference>
<evidence type="ECO:0000256" key="1">
    <source>
        <dbReference type="SAM" id="MobiDB-lite"/>
    </source>
</evidence>
<reference evidence="2" key="1">
    <citation type="submission" date="2023-06" db="EMBL/GenBank/DDBJ databases">
        <authorList>
            <consortium name="Lawrence Berkeley National Laboratory"/>
            <person name="Ahrendt S."/>
            <person name="Sahu N."/>
            <person name="Indic B."/>
            <person name="Wong-Bajracharya J."/>
            <person name="Merenyi Z."/>
            <person name="Ke H.-M."/>
            <person name="Monk M."/>
            <person name="Kocsube S."/>
            <person name="Drula E."/>
            <person name="Lipzen A."/>
            <person name="Balint B."/>
            <person name="Henrissat B."/>
            <person name="Andreopoulos B."/>
            <person name="Martin F.M."/>
            <person name="Harder C.B."/>
            <person name="Rigling D."/>
            <person name="Ford K.L."/>
            <person name="Foster G.D."/>
            <person name="Pangilinan J."/>
            <person name="Papanicolaou A."/>
            <person name="Barry K."/>
            <person name="LaButti K."/>
            <person name="Viragh M."/>
            <person name="Koriabine M."/>
            <person name="Yan M."/>
            <person name="Riley R."/>
            <person name="Champramary S."/>
            <person name="Plett K.L."/>
            <person name="Tsai I.J."/>
            <person name="Slot J."/>
            <person name="Sipos G."/>
            <person name="Plett J."/>
            <person name="Nagy L.G."/>
            <person name="Grigoriev I.V."/>
        </authorList>
    </citation>
    <scope>NUCLEOTIDE SEQUENCE</scope>
    <source>
        <strain evidence="2">ICMP 16352</strain>
    </source>
</reference>
<dbReference type="AlphaFoldDB" id="A0AA39UBR2"/>
<feature type="compositionally biased region" description="Pro residues" evidence="1">
    <location>
        <begin position="160"/>
        <end position="171"/>
    </location>
</feature>